<evidence type="ECO:0000313" key="2">
    <source>
        <dbReference type="Proteomes" id="UP000275408"/>
    </source>
</evidence>
<proteinExistence type="predicted"/>
<accession>A0A3M6UL55</accession>
<dbReference type="AlphaFoldDB" id="A0A3M6UL55"/>
<name>A0A3M6UL55_POCDA</name>
<organism evidence="1 2">
    <name type="scientific">Pocillopora damicornis</name>
    <name type="common">Cauliflower coral</name>
    <name type="synonym">Millepora damicornis</name>
    <dbReference type="NCBI Taxonomy" id="46731"/>
    <lineage>
        <taxon>Eukaryota</taxon>
        <taxon>Metazoa</taxon>
        <taxon>Cnidaria</taxon>
        <taxon>Anthozoa</taxon>
        <taxon>Hexacorallia</taxon>
        <taxon>Scleractinia</taxon>
        <taxon>Astrocoeniina</taxon>
        <taxon>Pocilloporidae</taxon>
        <taxon>Pocillopora</taxon>
    </lineage>
</organism>
<reference evidence="1 2" key="1">
    <citation type="journal article" date="2018" name="Sci. Rep.">
        <title>Comparative analysis of the Pocillopora damicornis genome highlights role of immune system in coral evolution.</title>
        <authorList>
            <person name="Cunning R."/>
            <person name="Bay R.A."/>
            <person name="Gillette P."/>
            <person name="Baker A.C."/>
            <person name="Traylor-Knowles N."/>
        </authorList>
    </citation>
    <scope>NUCLEOTIDE SEQUENCE [LARGE SCALE GENOMIC DNA]</scope>
    <source>
        <strain evidence="1">RSMAS</strain>
        <tissue evidence="1">Whole animal</tissue>
    </source>
</reference>
<evidence type="ECO:0000313" key="1">
    <source>
        <dbReference type="EMBL" id="RMX54365.1"/>
    </source>
</evidence>
<dbReference type="EMBL" id="RCHS01001275">
    <property type="protein sequence ID" value="RMX54365.1"/>
    <property type="molecule type" value="Genomic_DNA"/>
</dbReference>
<gene>
    <name evidence="1" type="ORF">pdam_00018395</name>
</gene>
<keyword evidence="2" id="KW-1185">Reference proteome</keyword>
<dbReference type="Proteomes" id="UP000275408">
    <property type="component" value="Unassembled WGS sequence"/>
</dbReference>
<sequence length="63" mass="7102">MLSQRENGRYDTNQATPSSWRIPFGETGYYPNWNRGFGTGPPCQLRMPDGSYGTALPAIDIKY</sequence>
<comment type="caution">
    <text evidence="1">The sequence shown here is derived from an EMBL/GenBank/DDBJ whole genome shotgun (WGS) entry which is preliminary data.</text>
</comment>
<protein>
    <submittedName>
        <fullName evidence="1">Uncharacterized protein</fullName>
    </submittedName>
</protein>